<comment type="caution">
    <text evidence="12">The sequence shown here is derived from an EMBL/GenBank/DDBJ whole genome shotgun (WGS) entry which is preliminary data.</text>
</comment>
<feature type="domain" description="Tryptophan synthase beta chain-like PALP" evidence="11">
    <location>
        <begin position="4"/>
        <end position="296"/>
    </location>
</feature>
<dbReference type="VEuPathDB" id="FungiDB:SAPIO_CDS9540"/>
<gene>
    <name evidence="12" type="ORF">SAPIO_CDS9540</name>
</gene>
<evidence type="ECO:0000256" key="8">
    <source>
        <dbReference type="ARBA" id="ARBA00022898"/>
    </source>
</evidence>
<dbReference type="Gene3D" id="3.40.50.1100">
    <property type="match status" value="2"/>
</dbReference>
<dbReference type="GO" id="GO:0006567">
    <property type="term" value="P:L-threonine catabolic process"/>
    <property type="evidence" value="ECO:0007669"/>
    <property type="project" value="TreeGrafter"/>
</dbReference>
<dbReference type="PANTHER" id="PTHR48078:SF2">
    <property type="entry name" value="CATABOLIC L-SERINE_THREONINE DEHYDRATASE"/>
    <property type="match status" value="1"/>
</dbReference>
<dbReference type="OMA" id="AEQGCEH"/>
<evidence type="ECO:0000256" key="5">
    <source>
        <dbReference type="ARBA" id="ARBA00012093"/>
    </source>
</evidence>
<dbReference type="RefSeq" id="XP_016639417.1">
    <property type="nucleotide sequence ID" value="XM_016790907.1"/>
</dbReference>
<evidence type="ECO:0000259" key="11">
    <source>
        <dbReference type="Pfam" id="PF00291"/>
    </source>
</evidence>
<organism evidence="12 13">
    <name type="scientific">Pseudallescheria apiosperma</name>
    <name type="common">Scedosporium apiospermum</name>
    <dbReference type="NCBI Taxonomy" id="563466"/>
    <lineage>
        <taxon>Eukaryota</taxon>
        <taxon>Fungi</taxon>
        <taxon>Dikarya</taxon>
        <taxon>Ascomycota</taxon>
        <taxon>Pezizomycotina</taxon>
        <taxon>Sordariomycetes</taxon>
        <taxon>Hypocreomycetidae</taxon>
        <taxon>Microascales</taxon>
        <taxon>Microascaceae</taxon>
        <taxon>Scedosporium</taxon>
    </lineage>
</organism>
<evidence type="ECO:0000313" key="12">
    <source>
        <dbReference type="EMBL" id="KEZ39618.1"/>
    </source>
</evidence>
<dbReference type="PANTHER" id="PTHR48078">
    <property type="entry name" value="THREONINE DEHYDRATASE, MITOCHONDRIAL-RELATED"/>
    <property type="match status" value="1"/>
</dbReference>
<comment type="pathway">
    <text evidence="3">Carbohydrate biosynthesis; gluconeogenesis.</text>
</comment>
<dbReference type="InterPro" id="IPR000634">
    <property type="entry name" value="Ser/Thr_deHydtase_PyrdxlP-BS"/>
</dbReference>
<evidence type="ECO:0000256" key="9">
    <source>
        <dbReference type="ARBA" id="ARBA00023239"/>
    </source>
</evidence>
<dbReference type="GO" id="GO:0009097">
    <property type="term" value="P:isoleucine biosynthetic process"/>
    <property type="evidence" value="ECO:0007669"/>
    <property type="project" value="TreeGrafter"/>
</dbReference>
<dbReference type="GO" id="GO:0030170">
    <property type="term" value="F:pyridoxal phosphate binding"/>
    <property type="evidence" value="ECO:0007669"/>
    <property type="project" value="InterPro"/>
</dbReference>
<reference evidence="12 13" key="1">
    <citation type="journal article" date="2014" name="Genome Announc.">
        <title>Draft genome sequence of the pathogenic fungus Scedosporium apiospermum.</title>
        <authorList>
            <person name="Vandeputte P."/>
            <person name="Ghamrawi S."/>
            <person name="Rechenmann M."/>
            <person name="Iltis A."/>
            <person name="Giraud S."/>
            <person name="Fleury M."/>
            <person name="Thornton C."/>
            <person name="Delhaes L."/>
            <person name="Meyer W."/>
            <person name="Papon N."/>
            <person name="Bouchara J.P."/>
        </authorList>
    </citation>
    <scope>NUCLEOTIDE SEQUENCE [LARGE SCALE GENOMIC DNA]</scope>
    <source>
        <strain evidence="12 13">IHEM 14462</strain>
    </source>
</reference>
<evidence type="ECO:0000256" key="4">
    <source>
        <dbReference type="ARBA" id="ARBA00010869"/>
    </source>
</evidence>
<evidence type="ECO:0000256" key="3">
    <source>
        <dbReference type="ARBA" id="ARBA00004742"/>
    </source>
</evidence>
<keyword evidence="8" id="KW-0663">Pyridoxal phosphate</keyword>
<name>A0A084FX06_PSEDA</name>
<dbReference type="OrthoDB" id="7773036at2759"/>
<evidence type="ECO:0000256" key="2">
    <source>
        <dbReference type="ARBA" id="ARBA00004496"/>
    </source>
</evidence>
<keyword evidence="9 12" id="KW-0456">Lyase</keyword>
<evidence type="ECO:0000256" key="6">
    <source>
        <dbReference type="ARBA" id="ARBA00022432"/>
    </source>
</evidence>
<evidence type="ECO:0000256" key="1">
    <source>
        <dbReference type="ARBA" id="ARBA00001933"/>
    </source>
</evidence>
<dbReference type="HOGENOM" id="CLU_021152_3_1_1"/>
<dbReference type="KEGG" id="sapo:SAPIO_CDS9540"/>
<evidence type="ECO:0000256" key="10">
    <source>
        <dbReference type="ARBA" id="ARBA00049406"/>
    </source>
</evidence>
<comment type="cofactor">
    <cofactor evidence="1">
        <name>pyridoxal 5'-phosphate</name>
        <dbReference type="ChEBI" id="CHEBI:597326"/>
    </cofactor>
</comment>
<dbReference type="GO" id="GO:0005737">
    <property type="term" value="C:cytoplasm"/>
    <property type="evidence" value="ECO:0007669"/>
    <property type="project" value="UniProtKB-SubCell"/>
</dbReference>
<dbReference type="SUPFAM" id="SSF53686">
    <property type="entry name" value="Tryptophan synthase beta subunit-like PLP-dependent enzymes"/>
    <property type="match status" value="1"/>
</dbReference>
<dbReference type="Pfam" id="PF00291">
    <property type="entry name" value="PALP"/>
    <property type="match status" value="1"/>
</dbReference>
<dbReference type="InterPro" id="IPR001926">
    <property type="entry name" value="TrpB-like_PALP"/>
</dbReference>
<evidence type="ECO:0000313" key="13">
    <source>
        <dbReference type="Proteomes" id="UP000028545"/>
    </source>
</evidence>
<dbReference type="PROSITE" id="PS00165">
    <property type="entry name" value="DEHYDRATASE_SER_THR"/>
    <property type="match status" value="1"/>
</dbReference>
<proteinExistence type="inferred from homology"/>
<keyword evidence="6" id="KW-0312">Gluconeogenesis</keyword>
<accession>A0A084FX06</accession>
<evidence type="ECO:0000256" key="7">
    <source>
        <dbReference type="ARBA" id="ARBA00022490"/>
    </source>
</evidence>
<dbReference type="GeneID" id="27728612"/>
<comment type="catalytic activity">
    <reaction evidence="10">
        <text>L-serine = pyruvate + NH4(+)</text>
        <dbReference type="Rhea" id="RHEA:19169"/>
        <dbReference type="ChEBI" id="CHEBI:15361"/>
        <dbReference type="ChEBI" id="CHEBI:28938"/>
        <dbReference type="ChEBI" id="CHEBI:33384"/>
        <dbReference type="EC" id="4.3.1.17"/>
    </reaction>
</comment>
<dbReference type="EC" id="4.3.1.17" evidence="5"/>
<dbReference type="FunFam" id="3.40.50.1100:FF:000040">
    <property type="entry name" value="L-serine dehydratase, putative"/>
    <property type="match status" value="1"/>
</dbReference>
<dbReference type="AlphaFoldDB" id="A0A084FX06"/>
<dbReference type="Proteomes" id="UP000028545">
    <property type="component" value="Unassembled WGS sequence"/>
</dbReference>
<dbReference type="EMBL" id="JOWA01000143">
    <property type="protein sequence ID" value="KEZ39618.1"/>
    <property type="molecule type" value="Genomic_DNA"/>
</dbReference>
<dbReference type="InterPro" id="IPR036052">
    <property type="entry name" value="TrpB-like_PALP_sf"/>
</dbReference>
<dbReference type="GO" id="GO:0004794">
    <property type="term" value="F:threonine deaminase activity"/>
    <property type="evidence" value="ECO:0007669"/>
    <property type="project" value="TreeGrafter"/>
</dbReference>
<sequence>MAPNIWLKLENLQPSGSFKSRGIGNMMFRAASSSSSSSSPRRFYCSSGGNAGLACITAANALNLPATIVVPTSTAPIMVTKLRDLGAEVHQVGASWAEADAHLRDVVMASDPDGVYVPPFDHPDIWTGAATLIDELVVQMDVPVHGIVCSVGGGGLLNGVMHGIEATPWPAGQKPSVLAVETEGAASLNECVKTGNHATLDAITSIATSLGARKVSEKTYEWLQSEILHCITVKDWEAAMSCVRFADDARFVVEVSCGATIAPAYFAGSDGENRLRKAFEKPGLPWDEHNVVLVVCGGSSVSLDVLDKYRNEYGHLAAAATATTKKTTNGVNGVAAKAAVNGV</sequence>
<dbReference type="GO" id="GO:0006565">
    <property type="term" value="P:L-serine catabolic process"/>
    <property type="evidence" value="ECO:0007669"/>
    <property type="project" value="TreeGrafter"/>
</dbReference>
<comment type="subcellular location">
    <subcellularLocation>
        <location evidence="2">Cytoplasm</location>
    </subcellularLocation>
</comment>
<comment type="similarity">
    <text evidence="4">Belongs to the serine/threonine dehydratase family.</text>
</comment>
<protein>
    <recommendedName>
        <fullName evidence="5">L-serine ammonia-lyase</fullName>
        <ecNumber evidence="5">4.3.1.17</ecNumber>
    </recommendedName>
</protein>
<keyword evidence="13" id="KW-1185">Reference proteome</keyword>
<keyword evidence="7" id="KW-0963">Cytoplasm</keyword>
<dbReference type="GO" id="GO:0006094">
    <property type="term" value="P:gluconeogenesis"/>
    <property type="evidence" value="ECO:0007669"/>
    <property type="project" value="UniProtKB-KW"/>
</dbReference>
<dbReference type="GO" id="GO:0003941">
    <property type="term" value="F:L-serine ammonia-lyase activity"/>
    <property type="evidence" value="ECO:0007669"/>
    <property type="project" value="UniProtKB-EC"/>
</dbReference>
<dbReference type="InterPro" id="IPR050147">
    <property type="entry name" value="Ser/Thr_Dehydratase"/>
</dbReference>